<evidence type="ECO:0000256" key="2">
    <source>
        <dbReference type="ARBA" id="ARBA00022643"/>
    </source>
</evidence>
<dbReference type="SUPFAM" id="SSF51412">
    <property type="entry name" value="Inosine monophosphate dehydrogenase (IMPDH)"/>
    <property type="match status" value="1"/>
</dbReference>
<gene>
    <name evidence="4" type="ORF">S12H4_10258</name>
</gene>
<evidence type="ECO:0000313" key="4">
    <source>
        <dbReference type="EMBL" id="GAI62122.1"/>
    </source>
</evidence>
<comment type="caution">
    <text evidence="4">The sequence shown here is derived from an EMBL/GenBank/DDBJ whole genome shotgun (WGS) entry which is preliminary data.</text>
</comment>
<dbReference type="GO" id="GO:0018580">
    <property type="term" value="F:nitronate monooxygenase activity"/>
    <property type="evidence" value="ECO:0007669"/>
    <property type="project" value="InterPro"/>
</dbReference>
<reference evidence="4" key="1">
    <citation type="journal article" date="2014" name="Front. Microbiol.">
        <title>High frequency of phylogenetically diverse reductive dehalogenase-homologous genes in deep subseafloor sedimentary metagenomes.</title>
        <authorList>
            <person name="Kawai M."/>
            <person name="Futagami T."/>
            <person name="Toyoda A."/>
            <person name="Takaki Y."/>
            <person name="Nishi S."/>
            <person name="Hori S."/>
            <person name="Arai W."/>
            <person name="Tsubouchi T."/>
            <person name="Morono Y."/>
            <person name="Uchiyama I."/>
            <person name="Ito T."/>
            <person name="Fujiyama A."/>
            <person name="Inagaki F."/>
            <person name="Takami H."/>
        </authorList>
    </citation>
    <scope>NUCLEOTIDE SEQUENCE</scope>
    <source>
        <strain evidence="4">Expedition CK06-06</strain>
    </source>
</reference>
<dbReference type="CDD" id="cd04730">
    <property type="entry name" value="NPD_like"/>
    <property type="match status" value="1"/>
</dbReference>
<keyword evidence="2" id="KW-0288">FMN</keyword>
<organism evidence="4">
    <name type="scientific">marine sediment metagenome</name>
    <dbReference type="NCBI Taxonomy" id="412755"/>
    <lineage>
        <taxon>unclassified sequences</taxon>
        <taxon>metagenomes</taxon>
        <taxon>ecological metagenomes</taxon>
    </lineage>
</organism>
<proteinExistence type="predicted"/>
<dbReference type="Pfam" id="PF03060">
    <property type="entry name" value="NMO"/>
    <property type="match status" value="1"/>
</dbReference>
<keyword evidence="1" id="KW-0285">Flavoprotein</keyword>
<sequence length="218" mass="23104">MIHKCTAVRFARTAQRIGCDAVSIDGFECAGHPGEEDVTSLVLIPLTADAVEIPVIASGGFGDGRGLVAALALGAEAVNMGTRFMATKEAPGHPKVKEFLTTASERDTVLVLRSFRNTMRALKNPTSEKVLELEKQGADIHQLESLISGSVGLKLLEAGDVDNGLLSVGQVIGLIHDIPTVKELIDRIIKEAEEVASNIAAGGIFKPLRKLTDVANKQ</sequence>
<keyword evidence="3" id="KW-0560">Oxidoreductase</keyword>
<evidence type="ECO:0000256" key="1">
    <source>
        <dbReference type="ARBA" id="ARBA00022630"/>
    </source>
</evidence>
<dbReference type="InterPro" id="IPR013785">
    <property type="entry name" value="Aldolase_TIM"/>
</dbReference>
<dbReference type="EMBL" id="BARW01004347">
    <property type="protein sequence ID" value="GAI62122.1"/>
    <property type="molecule type" value="Genomic_DNA"/>
</dbReference>
<dbReference type="PANTHER" id="PTHR32332">
    <property type="entry name" value="2-NITROPROPANE DIOXYGENASE"/>
    <property type="match status" value="1"/>
</dbReference>
<name>X1Q0R1_9ZZZZ</name>
<dbReference type="PANTHER" id="PTHR32332:SF20">
    <property type="entry name" value="2-NITROPROPANE DIOXYGENASE-LIKE PROTEIN"/>
    <property type="match status" value="1"/>
</dbReference>
<evidence type="ECO:0000256" key="3">
    <source>
        <dbReference type="ARBA" id="ARBA00023002"/>
    </source>
</evidence>
<accession>X1Q0R1</accession>
<dbReference type="InterPro" id="IPR004136">
    <property type="entry name" value="NMO"/>
</dbReference>
<dbReference type="AlphaFoldDB" id="X1Q0R1"/>
<protein>
    <submittedName>
        <fullName evidence="4">Uncharacterized protein</fullName>
    </submittedName>
</protein>
<dbReference type="Gene3D" id="3.20.20.70">
    <property type="entry name" value="Aldolase class I"/>
    <property type="match status" value="1"/>
</dbReference>